<keyword evidence="2" id="KW-1185">Reference proteome</keyword>
<name>A0A1X7AB04_9RHOB</name>
<proteinExistence type="predicted"/>
<gene>
    <name evidence="1" type="ORF">ROJ8625_04119</name>
</gene>
<reference evidence="1 2" key="1">
    <citation type="submission" date="2017-03" db="EMBL/GenBank/DDBJ databases">
        <authorList>
            <person name="Afonso C.L."/>
            <person name="Miller P.J."/>
            <person name="Scott M.A."/>
            <person name="Spackman E."/>
            <person name="Goraichik I."/>
            <person name="Dimitrov K.M."/>
            <person name="Suarez D.L."/>
            <person name="Swayne D.E."/>
        </authorList>
    </citation>
    <scope>NUCLEOTIDE SEQUENCE [LARGE SCALE GENOMIC DNA]</scope>
    <source>
        <strain evidence="1 2">CECT 8625</strain>
    </source>
</reference>
<dbReference type="EMBL" id="FWFK01000011">
    <property type="protein sequence ID" value="SLN74879.1"/>
    <property type="molecule type" value="Genomic_DNA"/>
</dbReference>
<sequence length="54" mass="5969">MDPRSISERIRDSLNAGLPDDYMADCAELFVAYQIHRHARSVAVSLPAPIGGRE</sequence>
<accession>A0A1X7AB04</accession>
<organism evidence="1 2">
    <name type="scientific">Roseivivax jejudonensis</name>
    <dbReference type="NCBI Taxonomy" id="1529041"/>
    <lineage>
        <taxon>Bacteria</taxon>
        <taxon>Pseudomonadati</taxon>
        <taxon>Pseudomonadota</taxon>
        <taxon>Alphaproteobacteria</taxon>
        <taxon>Rhodobacterales</taxon>
        <taxon>Roseobacteraceae</taxon>
        <taxon>Roseivivax</taxon>
    </lineage>
</organism>
<dbReference type="AlphaFoldDB" id="A0A1X7AB04"/>
<evidence type="ECO:0000313" key="1">
    <source>
        <dbReference type="EMBL" id="SLN74879.1"/>
    </source>
</evidence>
<evidence type="ECO:0000313" key="2">
    <source>
        <dbReference type="Proteomes" id="UP000193570"/>
    </source>
</evidence>
<dbReference type="Proteomes" id="UP000193570">
    <property type="component" value="Unassembled WGS sequence"/>
</dbReference>
<protein>
    <submittedName>
        <fullName evidence="1">Uncharacterized protein</fullName>
    </submittedName>
</protein>